<sequence>MSEEISQNSAAEQAAQEPMNPFLNPVHIVEPENKLPDYTFNDLPADLKATLEKHGWSDLMPVQRKTMPYMLAARDMLVQSKTGSGKTGAFVLPLIQVIVREHKFPQALILVPTRELAQQVEEEIEKLAEGTGIKSVAIFGGVGYEPQLRTLREGVHIIVATPGRLLDHAQRGNVDFLSVRDLIMDEADEMLSMGFYPDMQRIRRYLPKDIACTMFSATIPQTVKSLAREFQRKNAGFLSLSYDKVIANNLEHRYYMCDVMDKDKMTIKVLELENPDSCMIFCNMKRDVSYLEQVLSNYGFSVGALSGDISQKLREKTLAAFRNKKLNILICTDVAARGIDVTHVTHVIIYDHPDDHEVYVHRSGRTARAGRSGVAISLITPVEEIELQKTAVDFGIQFIKMPAITEEELANRIRQRAAAELDREKRVLGQMKKERLRRFLPLVDELASNPEDKEVLAYLLDKFYWKEDDKKKFKREQEGTN</sequence>
<keyword evidence="1 6" id="KW-0547">Nucleotide-binding</keyword>
<dbReference type="InterPro" id="IPR000629">
    <property type="entry name" value="RNA-helicase_DEAD-box_CS"/>
</dbReference>
<feature type="domain" description="Helicase ATP-binding" evidence="7">
    <location>
        <begin position="67"/>
        <end position="237"/>
    </location>
</feature>
<dbReference type="CDD" id="cd00268">
    <property type="entry name" value="DEADc"/>
    <property type="match status" value="1"/>
</dbReference>
<keyword evidence="10" id="KW-1185">Reference proteome</keyword>
<comment type="caution">
    <text evidence="9">The sequence shown here is derived from an EMBL/GenBank/DDBJ whole genome shotgun (WGS) entry which is preliminary data.</text>
</comment>
<dbReference type="GO" id="GO:0005524">
    <property type="term" value="F:ATP binding"/>
    <property type="evidence" value="ECO:0007669"/>
    <property type="project" value="UniProtKB-KW"/>
</dbReference>
<dbReference type="PROSITE" id="PS51192">
    <property type="entry name" value="HELICASE_ATP_BIND_1"/>
    <property type="match status" value="1"/>
</dbReference>
<dbReference type="Proteomes" id="UP000231134">
    <property type="component" value="Unassembled WGS sequence"/>
</dbReference>
<dbReference type="SMART" id="SM00487">
    <property type="entry name" value="DEXDc"/>
    <property type="match status" value="1"/>
</dbReference>
<dbReference type="PROSITE" id="PS51194">
    <property type="entry name" value="HELICASE_CTER"/>
    <property type="match status" value="1"/>
</dbReference>
<dbReference type="CDD" id="cd18787">
    <property type="entry name" value="SF2_C_DEAD"/>
    <property type="match status" value="1"/>
</dbReference>
<evidence type="ECO:0000256" key="3">
    <source>
        <dbReference type="ARBA" id="ARBA00022806"/>
    </source>
</evidence>
<protein>
    <submittedName>
        <fullName evidence="9">ATP-dependent RNA helicase DeaD</fullName>
    </submittedName>
</protein>
<dbReference type="InterPro" id="IPR050079">
    <property type="entry name" value="DEAD_box_RNA_helicase"/>
</dbReference>
<dbReference type="EMBL" id="PGEX01000001">
    <property type="protein sequence ID" value="PJJ41606.1"/>
    <property type="molecule type" value="Genomic_DNA"/>
</dbReference>
<dbReference type="GO" id="GO:0003676">
    <property type="term" value="F:nucleic acid binding"/>
    <property type="evidence" value="ECO:0007669"/>
    <property type="project" value="InterPro"/>
</dbReference>
<evidence type="ECO:0000256" key="6">
    <source>
        <dbReference type="RuleBase" id="RU000492"/>
    </source>
</evidence>
<proteinExistence type="inferred from homology"/>
<keyword evidence="2 6" id="KW-0378">Hydrolase</keyword>
<dbReference type="SUPFAM" id="SSF52540">
    <property type="entry name" value="P-loop containing nucleoside triphosphate hydrolases"/>
    <property type="match status" value="1"/>
</dbReference>
<dbReference type="Pfam" id="PF00270">
    <property type="entry name" value="DEAD"/>
    <property type="match status" value="1"/>
</dbReference>
<organism evidence="9 10">
    <name type="scientific">Hallerella succinigenes</name>
    <dbReference type="NCBI Taxonomy" id="1896222"/>
    <lineage>
        <taxon>Bacteria</taxon>
        <taxon>Pseudomonadati</taxon>
        <taxon>Fibrobacterota</taxon>
        <taxon>Fibrobacteria</taxon>
        <taxon>Fibrobacterales</taxon>
        <taxon>Fibrobacteraceae</taxon>
        <taxon>Hallerella</taxon>
    </lineage>
</organism>
<evidence type="ECO:0000256" key="2">
    <source>
        <dbReference type="ARBA" id="ARBA00022801"/>
    </source>
</evidence>
<dbReference type="SMART" id="SM00490">
    <property type="entry name" value="HELICc"/>
    <property type="match status" value="1"/>
</dbReference>
<dbReference type="PANTHER" id="PTHR47959:SF1">
    <property type="entry name" value="ATP-DEPENDENT RNA HELICASE DBPA"/>
    <property type="match status" value="1"/>
</dbReference>
<evidence type="ECO:0000256" key="4">
    <source>
        <dbReference type="ARBA" id="ARBA00022840"/>
    </source>
</evidence>
<dbReference type="OrthoDB" id="9785240at2"/>
<evidence type="ECO:0000256" key="5">
    <source>
        <dbReference type="ARBA" id="ARBA00038437"/>
    </source>
</evidence>
<dbReference type="InterPro" id="IPR044742">
    <property type="entry name" value="DEAD/DEAH_RhlB"/>
</dbReference>
<evidence type="ECO:0000313" key="10">
    <source>
        <dbReference type="Proteomes" id="UP000231134"/>
    </source>
</evidence>
<comment type="similarity">
    <text evidence="5 6">Belongs to the DEAD box helicase family.</text>
</comment>
<dbReference type="AlphaFoldDB" id="A0A2M9A7A7"/>
<name>A0A2M9A7A7_9BACT</name>
<dbReference type="Gene3D" id="3.40.50.300">
    <property type="entry name" value="P-loop containing nucleotide triphosphate hydrolases"/>
    <property type="match status" value="2"/>
</dbReference>
<evidence type="ECO:0000313" key="9">
    <source>
        <dbReference type="EMBL" id="PJJ41606.1"/>
    </source>
</evidence>
<dbReference type="InterPro" id="IPR011545">
    <property type="entry name" value="DEAD/DEAH_box_helicase_dom"/>
</dbReference>
<dbReference type="InterPro" id="IPR001650">
    <property type="entry name" value="Helicase_C-like"/>
</dbReference>
<dbReference type="GO" id="GO:0005829">
    <property type="term" value="C:cytosol"/>
    <property type="evidence" value="ECO:0007669"/>
    <property type="project" value="TreeGrafter"/>
</dbReference>
<dbReference type="Pfam" id="PF00271">
    <property type="entry name" value="Helicase_C"/>
    <property type="match status" value="1"/>
</dbReference>
<keyword evidence="4 6" id="KW-0067">ATP-binding</keyword>
<dbReference type="PROSITE" id="PS00039">
    <property type="entry name" value="DEAD_ATP_HELICASE"/>
    <property type="match status" value="1"/>
</dbReference>
<dbReference type="RefSeq" id="WP_100426796.1">
    <property type="nucleotide sequence ID" value="NZ_PGEX01000001.1"/>
</dbReference>
<dbReference type="InterPro" id="IPR027417">
    <property type="entry name" value="P-loop_NTPase"/>
</dbReference>
<reference evidence="9 10" key="1">
    <citation type="submission" date="2017-11" db="EMBL/GenBank/DDBJ databases">
        <title>Animal gut microbial communities from fecal samples from Wisconsin, USA.</title>
        <authorList>
            <person name="Neumann A."/>
        </authorList>
    </citation>
    <scope>NUCLEOTIDE SEQUENCE [LARGE SCALE GENOMIC DNA]</scope>
    <source>
        <strain evidence="9 10">UWS3</strain>
    </source>
</reference>
<dbReference type="PANTHER" id="PTHR47959">
    <property type="entry name" value="ATP-DEPENDENT RNA HELICASE RHLE-RELATED"/>
    <property type="match status" value="1"/>
</dbReference>
<dbReference type="GO" id="GO:0016787">
    <property type="term" value="F:hydrolase activity"/>
    <property type="evidence" value="ECO:0007669"/>
    <property type="project" value="UniProtKB-KW"/>
</dbReference>
<keyword evidence="3 6" id="KW-0347">Helicase</keyword>
<evidence type="ECO:0000256" key="1">
    <source>
        <dbReference type="ARBA" id="ARBA00022741"/>
    </source>
</evidence>
<dbReference type="GO" id="GO:0003724">
    <property type="term" value="F:RNA helicase activity"/>
    <property type="evidence" value="ECO:0007669"/>
    <property type="project" value="UniProtKB-ARBA"/>
</dbReference>
<evidence type="ECO:0000259" key="8">
    <source>
        <dbReference type="PROSITE" id="PS51194"/>
    </source>
</evidence>
<accession>A0A2M9A7A7</accession>
<dbReference type="InterPro" id="IPR014001">
    <property type="entry name" value="Helicase_ATP-bd"/>
</dbReference>
<feature type="domain" description="Helicase C-terminal" evidence="8">
    <location>
        <begin position="264"/>
        <end position="410"/>
    </location>
</feature>
<gene>
    <name evidence="9" type="ORF">BGX16_1591</name>
</gene>
<evidence type="ECO:0000259" key="7">
    <source>
        <dbReference type="PROSITE" id="PS51192"/>
    </source>
</evidence>